<dbReference type="RefSeq" id="WP_052548198.1">
    <property type="nucleotide sequence ID" value="NZ_JMCC02000022.1"/>
</dbReference>
<keyword evidence="1" id="KW-0547">Nucleotide-binding</keyword>
<protein>
    <submittedName>
        <fullName evidence="7">DNA helicase</fullName>
    </submittedName>
</protein>
<dbReference type="Pfam" id="PF00271">
    <property type="entry name" value="Helicase_C"/>
    <property type="match status" value="1"/>
</dbReference>
<dbReference type="SMART" id="SM00487">
    <property type="entry name" value="DEXDc"/>
    <property type="match status" value="1"/>
</dbReference>
<dbReference type="CDD" id="cd18808">
    <property type="entry name" value="SF1_C_Upf1"/>
    <property type="match status" value="1"/>
</dbReference>
<dbReference type="GO" id="GO:0016787">
    <property type="term" value="F:hydrolase activity"/>
    <property type="evidence" value="ECO:0007669"/>
    <property type="project" value="UniProtKB-KW"/>
</dbReference>
<dbReference type="GO" id="GO:0003676">
    <property type="term" value="F:nucleic acid binding"/>
    <property type="evidence" value="ECO:0007669"/>
    <property type="project" value="InterPro"/>
</dbReference>
<dbReference type="GO" id="GO:0043139">
    <property type="term" value="F:5'-3' DNA helicase activity"/>
    <property type="evidence" value="ECO:0007669"/>
    <property type="project" value="TreeGrafter"/>
</dbReference>
<dbReference type="PANTHER" id="PTHR43788">
    <property type="entry name" value="DNA2/NAM7 HELICASE FAMILY MEMBER"/>
    <property type="match status" value="1"/>
</dbReference>
<dbReference type="PANTHER" id="PTHR43788:SF8">
    <property type="entry name" value="DNA-BINDING PROTEIN SMUBP-2"/>
    <property type="match status" value="1"/>
</dbReference>
<evidence type="ECO:0000256" key="4">
    <source>
        <dbReference type="ARBA" id="ARBA00022840"/>
    </source>
</evidence>
<comment type="caution">
    <text evidence="7">The sequence shown here is derived from an EMBL/GenBank/DDBJ whole genome shotgun (WGS) entry which is preliminary data.</text>
</comment>
<accession>A0A0C2DD06</accession>
<dbReference type="PROSITE" id="PS51192">
    <property type="entry name" value="HELICASE_ATP_BIND_1"/>
    <property type="match status" value="1"/>
</dbReference>
<proteinExistence type="predicted"/>
<dbReference type="PROSITE" id="PS51194">
    <property type="entry name" value="HELICASE_CTER"/>
    <property type="match status" value="1"/>
</dbReference>
<dbReference type="InterPro" id="IPR011545">
    <property type="entry name" value="DEAD/DEAH_box_helicase_dom"/>
</dbReference>
<dbReference type="SUPFAM" id="SSF52540">
    <property type="entry name" value="P-loop containing nucleoside triphosphate hydrolases"/>
    <property type="match status" value="2"/>
</dbReference>
<dbReference type="InterPro" id="IPR047187">
    <property type="entry name" value="SF1_C_Upf1"/>
</dbReference>
<dbReference type="InterPro" id="IPR027417">
    <property type="entry name" value="P-loop_NTPase"/>
</dbReference>
<dbReference type="InterPro" id="IPR050534">
    <property type="entry name" value="Coronavir_polyprotein_1ab"/>
</dbReference>
<dbReference type="Proteomes" id="UP000031599">
    <property type="component" value="Unassembled WGS sequence"/>
</dbReference>
<gene>
    <name evidence="7" type="ORF">DB30_03068</name>
</gene>
<sequence>MTVRDDLRTFLRRPLEFAHDVSEESQRDWLAGLAFAREAIIGNQSEFSLREAQQRGWEGIAKHRTSLILGPPGTGKTFALSWMALGYLEGRRAAGRPCRVYVTGFTRNSIANLLEAVRKRAIHARGPIRMIWLGHEPDQSLPDGVEVIKPEDLREALNSEYVVIGATGWGLFRAIERGRLAEAQGPTAPLFDLVCIDEASQMVISQGLLSIAGLAPQGRVLVAGDDKQLAPVRETHEREIDGLRLGSSLYGFLKHAGIEVFPLTETFRLNQLLSEYPAQVFYEGRYESVAEVKSKRLALHESWELGLQDWERHALDPDNPVCILLYSGPLCGTSNEFEARIAAGLVARLRARMVPPDREDELSSQTFWNQRLAVVSPHRAQNALLRTLIRATGFGEDCVVETVDRIQGRERDAIVACYTVSDPEFAKMEASFIFSPERFNVTITRARTKLILVVARQLLSVVPEDDELFEQAQVLRNFVYETQEVATWSVMGPAGASVPLTVRVRRFDDAANLEVDATQVPSEPPPDEGALDPVLTELLDAIRRLAKTSKHKSAASFALTKALSRTQQEIHEGLLKLFELGMVVIRLKDGPYGPFWTAKPRDPAQRPLPCDLESVRNHIQGLLGALRHGRYAPFYFIVRDHFCWLDLDGEDRLEPLVDALVVEGVLEWGANDKGRRTLDLTVARQQEAKPVERLPLPEVPSESDFEVLNSLENLEQGRINFGVYEAWVHPAELASITHRSATELAPVLRRLRQDGWLMSLDDGRMRSRAAELARELRYIKQRFREDDAGNRPFLVRATKVRFVDRSKPTRNQPLSRTLTTLEELLGSDPTTVRVLRGAGQMLSERWMVDDPLLTGFQSRALLEVLPAWFGRSETRSFVITADTGSGKTEAAALPLIIASAIDALEGVTGTRCVLVYPRIRLANNQAQRLAGYLAALARQDGMPTLTLGVQNSEVPSNFDGELGAHWKRVGSRYAFPLFPCPEGECGGDLLLTPTPDTHQPDHLHCRRCGWSFAGWVGSKRSLGKVDTSIFITTTESLHSWLHSQWRGRLFGDARGVLPPRAVLADEIHIYSHIQGAQVGYALRRLLARLRINSRDPQDRPLAVGMSATLGEPGRVWEELCGCGPVTQISPTPEEREPNPRSREYFYFVQPEIESRGKDVAGASTTIQSLMCLAHGMRRRRGNRGGYRALAFLDSIDKVKRLHGDYIDAERNNRLARLRTSRYGTVPPESTPRRECCGHPETCSRFVDGECWFFAARDPHQETANGAYEAGQSLSVCQSPVFSGTKERVDDMIGSSDVVFATSSLEVGFDDPEMSLVFQHYAPLNAASFVQRKGRGGRGADDRPVTGVTLSVYSPRDTWFFRRPERMLEAASFRVPLNMRNFFVRRGQLIATLLDAAARNHHYRQDPSPNLPAHVFAEAMIMIRDIFGERVFVDMGITDLQALWAQVRPKISNPATTGLACWVAQIPEVPTQLFETINLPAVRVSFIDDNNDPVGKEEDIGVALATCAPGTATRRYGFGVTHWVTPHSGRTPWAAVDHRSQHETFEPIPGGLTALRLALPRYLHQEIGDNVVLAAIRPSELRLEKLGRFDGAGWTPFVGYDRSTTRLVDLTSSAEEHPGINPKSQGSLSGFIICNARRDQGQPRAVGALEPLTTGLYAYQGSGAAEQGTGLTVSRIYWGAESRIIVDVNSFKREEFIHTQTFVEAQQHAAHHKRGAPAPAVQLYGYQVSTEGVRLRLDQDTLDRFVEHEFDRIEGTRDGRWLRGQYFRFLVLSGAPQAGMNRFQARELADLLVTARAFENTNEKLQRLLRRWDVGHFRQLLLETYTQYLSLHPLLTEQRIVRIAEELAKPHLAGMQGFLVQAIAGCKDDQGFRQYLRSLALHGLAMRLQQLFAIHGAGDPRRVLFHTKLPIQFGEDADDVIVVCEDGEHGDGTTRTFLETLDIAFGELRAGALFECPNAREDEVLERLLEDADLANTWSLRDPISADRIGELAGVLGLDPEDDANIMQSVVRVLYDSEDIGGERFSYRSLQQEVRTVREQLSAEMDRDPTAWELVGRVVALARGGDPSVQRWAQLRRCYLELEDAAQEGSLEADARLGDQVYRLSARLCVDGCQACLHTGSPLFPQQMLDATVSRTVLTRLAEFLGWS</sequence>
<feature type="domain" description="Helicase ATP-binding" evidence="5">
    <location>
        <begin position="868"/>
        <end position="1127"/>
    </location>
</feature>
<evidence type="ECO:0000259" key="5">
    <source>
        <dbReference type="PROSITE" id="PS51192"/>
    </source>
</evidence>
<keyword evidence="4" id="KW-0067">ATP-binding</keyword>
<dbReference type="InterPro" id="IPR041679">
    <property type="entry name" value="DNA2/NAM7-like_C"/>
</dbReference>
<evidence type="ECO:0000313" key="7">
    <source>
        <dbReference type="EMBL" id="KIG17587.1"/>
    </source>
</evidence>
<feature type="domain" description="Helicase C-terminal" evidence="6">
    <location>
        <begin position="1165"/>
        <end position="1382"/>
    </location>
</feature>
<evidence type="ECO:0000313" key="8">
    <source>
        <dbReference type="Proteomes" id="UP000031599"/>
    </source>
</evidence>
<dbReference type="InterPro" id="IPR001650">
    <property type="entry name" value="Helicase_C-like"/>
</dbReference>
<name>A0A0C2DD06_9BACT</name>
<reference evidence="7 8" key="1">
    <citation type="submission" date="2014-12" db="EMBL/GenBank/DDBJ databases">
        <title>Genome assembly of Enhygromyxa salina DSM 15201.</title>
        <authorList>
            <person name="Sharma G."/>
            <person name="Subramanian S."/>
        </authorList>
    </citation>
    <scope>NUCLEOTIDE SEQUENCE [LARGE SCALE GENOMIC DNA]</scope>
    <source>
        <strain evidence="7 8">DSM 15201</strain>
    </source>
</reference>
<evidence type="ECO:0000259" key="6">
    <source>
        <dbReference type="PROSITE" id="PS51194"/>
    </source>
</evidence>
<evidence type="ECO:0000256" key="3">
    <source>
        <dbReference type="ARBA" id="ARBA00022806"/>
    </source>
</evidence>
<evidence type="ECO:0000256" key="1">
    <source>
        <dbReference type="ARBA" id="ARBA00022741"/>
    </source>
</evidence>
<evidence type="ECO:0000256" key="2">
    <source>
        <dbReference type="ARBA" id="ARBA00022801"/>
    </source>
</evidence>
<dbReference type="Gene3D" id="3.40.50.300">
    <property type="entry name" value="P-loop containing nucleotide triphosphate hydrolases"/>
    <property type="match status" value="4"/>
</dbReference>
<dbReference type="Pfam" id="PF13087">
    <property type="entry name" value="AAA_12"/>
    <property type="match status" value="1"/>
</dbReference>
<organism evidence="7 8">
    <name type="scientific">Enhygromyxa salina</name>
    <dbReference type="NCBI Taxonomy" id="215803"/>
    <lineage>
        <taxon>Bacteria</taxon>
        <taxon>Pseudomonadati</taxon>
        <taxon>Myxococcota</taxon>
        <taxon>Polyangia</taxon>
        <taxon>Nannocystales</taxon>
        <taxon>Nannocystaceae</taxon>
        <taxon>Enhygromyxa</taxon>
    </lineage>
</organism>
<dbReference type="InterPro" id="IPR014001">
    <property type="entry name" value="Helicase_ATP-bd"/>
</dbReference>
<keyword evidence="3 7" id="KW-0347">Helicase</keyword>
<keyword evidence="2" id="KW-0378">Hydrolase</keyword>
<dbReference type="GO" id="GO:0005524">
    <property type="term" value="F:ATP binding"/>
    <property type="evidence" value="ECO:0007669"/>
    <property type="project" value="UniProtKB-KW"/>
</dbReference>
<dbReference type="EMBL" id="JMCC02000022">
    <property type="protein sequence ID" value="KIG17587.1"/>
    <property type="molecule type" value="Genomic_DNA"/>
</dbReference>
<dbReference type="Pfam" id="PF00270">
    <property type="entry name" value="DEAD"/>
    <property type="match status" value="1"/>
</dbReference>
<dbReference type="Pfam" id="PF13245">
    <property type="entry name" value="AAA_19"/>
    <property type="match status" value="1"/>
</dbReference>